<evidence type="ECO:0000313" key="1">
    <source>
        <dbReference type="EMBL" id="RKQ52907.1"/>
    </source>
</evidence>
<dbReference type="EMBL" id="RBID01000020">
    <property type="protein sequence ID" value="RKQ52907.1"/>
    <property type="molecule type" value="Genomic_DNA"/>
</dbReference>
<dbReference type="Proteomes" id="UP000279384">
    <property type="component" value="Unassembled WGS sequence"/>
</dbReference>
<reference evidence="1 2" key="1">
    <citation type="submission" date="2018-10" db="EMBL/GenBank/DDBJ databases">
        <title>Genomic Encyclopedia of Type Strains, Phase IV (KMG-IV): sequencing the most valuable type-strain genomes for metagenomic binning, comparative biology and taxonomic classification.</title>
        <authorList>
            <person name="Goeker M."/>
        </authorList>
    </citation>
    <scope>NUCLEOTIDE SEQUENCE [LARGE SCALE GENOMIC DNA]</scope>
    <source>
        <strain evidence="1 2">DSM 3303</strain>
    </source>
</reference>
<organism evidence="1 2">
    <name type="scientific">Vogesella indigofera</name>
    <name type="common">Pseudomonas indigofera</name>
    <dbReference type="NCBI Taxonomy" id="45465"/>
    <lineage>
        <taxon>Bacteria</taxon>
        <taxon>Pseudomonadati</taxon>
        <taxon>Pseudomonadota</taxon>
        <taxon>Betaproteobacteria</taxon>
        <taxon>Neisseriales</taxon>
        <taxon>Chromobacteriaceae</taxon>
        <taxon>Vogesella</taxon>
    </lineage>
</organism>
<comment type="caution">
    <text evidence="1">The sequence shown here is derived from an EMBL/GenBank/DDBJ whole genome shotgun (WGS) entry which is preliminary data.</text>
</comment>
<evidence type="ECO:0008006" key="3">
    <source>
        <dbReference type="Google" id="ProtNLM"/>
    </source>
</evidence>
<gene>
    <name evidence="1" type="ORF">C8E02_3377</name>
</gene>
<name>A0A495AVZ4_VOGIN</name>
<dbReference type="AlphaFoldDB" id="A0A495AVZ4"/>
<dbReference type="RefSeq" id="WP_147424513.1">
    <property type="nucleotide sequence ID" value="NZ_RBID01000020.1"/>
</dbReference>
<evidence type="ECO:0000313" key="2">
    <source>
        <dbReference type="Proteomes" id="UP000279384"/>
    </source>
</evidence>
<sequence length="243" mass="27773">MEQLRDYSDERLLQGCIYCGAQDNTREHVPSRVFLDKPYPENLPIVGACYPCNNGFSKDEEYVACLIEAVIAGSADPTKIRRSNIAALLDRSPVLQARIASSKTFDGTRIIFEVEHERVKRVLLKLARCHAAYELRQECRGEPASVWWQPMALLSEEFLEEFNSPYAIQTYGEIGSRGIQRLRVVTVKLANSDGDEHLLHLILNDWVEVQEGRYRYQAIDDGGFVRIKFVIGEYLACEVIWEV</sequence>
<protein>
    <recommendedName>
        <fullName evidence="3">HNH endonuclease</fullName>
    </recommendedName>
</protein>
<accession>A0A495AVZ4</accession>
<proteinExistence type="predicted"/>